<sequence>ESVKEAEIFLEDRIDSKRHLQRVYKLITGFETPYGLELLASVHWVAKDSNNTLEKVIVGVKGWNERKLKLMKESHIEKAYQTLKKGAWI</sequence>
<evidence type="ECO:0000313" key="1">
    <source>
        <dbReference type="EMBL" id="VAX36010.1"/>
    </source>
</evidence>
<dbReference type="AlphaFoldDB" id="A0A3B1DM50"/>
<name>A0A3B1DM50_9ZZZZ</name>
<proteinExistence type="predicted"/>
<protein>
    <submittedName>
        <fullName evidence="1">Uncharacterized protein</fullName>
    </submittedName>
</protein>
<feature type="non-terminal residue" evidence="1">
    <location>
        <position position="1"/>
    </location>
</feature>
<reference evidence="1" key="1">
    <citation type="submission" date="2018-06" db="EMBL/GenBank/DDBJ databases">
        <authorList>
            <person name="Zhirakovskaya E."/>
        </authorList>
    </citation>
    <scope>NUCLEOTIDE SEQUENCE</scope>
</reference>
<accession>A0A3B1DM50</accession>
<dbReference type="EMBL" id="UOGJ01000077">
    <property type="protein sequence ID" value="VAX36010.1"/>
    <property type="molecule type" value="Genomic_DNA"/>
</dbReference>
<gene>
    <name evidence="1" type="ORF">MNBD_UNCLBAC01-741</name>
</gene>
<organism evidence="1">
    <name type="scientific">hydrothermal vent metagenome</name>
    <dbReference type="NCBI Taxonomy" id="652676"/>
    <lineage>
        <taxon>unclassified sequences</taxon>
        <taxon>metagenomes</taxon>
        <taxon>ecological metagenomes</taxon>
    </lineage>
</organism>